<dbReference type="PANTHER" id="PTHR11261:SF3">
    <property type="entry name" value="RETINOL-BINDING PROTEIN 3"/>
    <property type="match status" value="1"/>
</dbReference>
<dbReference type="Gene3D" id="3.30.750.44">
    <property type="match status" value="1"/>
</dbReference>
<sequence>MNQFDLHRRMMNSIIRCSLPKDPLWGMRGLFALFLISLLFGCQSHDDRSELISAPVVFDSYWEAFTRHYAYMDETVNWDSAYAVHRATLTAQTPDDDLLEHLHQMVNLTGDAHTNVFAPLGTVGNEAYFLNFRTNQVELGYNYFDELPLSTRIYDYGRLRGGVAYLRVKTFVGEAADFAFIDTILMQLADAPALIVDVRGNRGGLLSQCHELARRFIDAERVVCHVRARNGRDAGDFSEWEPVVLSPSPVRWTKPMVVLTNRTCYSAGERFLVCLKSVPGVVSVGDTTGGGSGSPLVRELSNGWLMRTSNTQTRLLNGRDFQKTGIPPDVVVWISGGDARIMRDRILEEAVELLQGNAE</sequence>
<evidence type="ECO:0000259" key="1">
    <source>
        <dbReference type="SMART" id="SM00245"/>
    </source>
</evidence>
<dbReference type="Proteomes" id="UP000249239">
    <property type="component" value="Unassembled WGS sequence"/>
</dbReference>
<feature type="domain" description="Tail specific protease" evidence="1">
    <location>
        <begin position="135"/>
        <end position="333"/>
    </location>
</feature>
<reference evidence="2 3" key="1">
    <citation type="submission" date="2018-06" db="EMBL/GenBank/DDBJ databases">
        <title>Genomic Encyclopedia of Archaeal and Bacterial Type Strains, Phase II (KMG-II): from individual species to whole genera.</title>
        <authorList>
            <person name="Goeker M."/>
        </authorList>
    </citation>
    <scope>NUCLEOTIDE SEQUENCE [LARGE SCALE GENOMIC DNA]</scope>
    <source>
        <strain evidence="2 3">DSM 6779</strain>
    </source>
</reference>
<dbReference type="EMBL" id="QKZK01000006">
    <property type="protein sequence ID" value="PZX18665.1"/>
    <property type="molecule type" value="Genomic_DNA"/>
</dbReference>
<dbReference type="RefSeq" id="WP_111444765.1">
    <property type="nucleotide sequence ID" value="NZ_QKZK01000006.1"/>
</dbReference>
<accession>A0A2W7NE18</accession>
<dbReference type="Gene3D" id="3.90.226.10">
    <property type="entry name" value="2-enoyl-CoA Hydratase, Chain A, domain 1"/>
    <property type="match status" value="1"/>
</dbReference>
<dbReference type="AlphaFoldDB" id="A0A2W7NE18"/>
<protein>
    <submittedName>
        <fullName evidence="2">Peptidase S41-like protein</fullName>
    </submittedName>
</protein>
<dbReference type="SUPFAM" id="SSF52096">
    <property type="entry name" value="ClpP/crotonase"/>
    <property type="match status" value="1"/>
</dbReference>
<keyword evidence="3" id="KW-1185">Reference proteome</keyword>
<dbReference type="Pfam" id="PF03572">
    <property type="entry name" value="Peptidase_S41"/>
    <property type="match status" value="1"/>
</dbReference>
<dbReference type="CDD" id="cd07563">
    <property type="entry name" value="Peptidase_S41_IRBP"/>
    <property type="match status" value="1"/>
</dbReference>
<dbReference type="PANTHER" id="PTHR11261">
    <property type="entry name" value="INTERPHOTORECEPTOR RETINOID-BINDING PROTEIN"/>
    <property type="match status" value="1"/>
</dbReference>
<organism evidence="2 3">
    <name type="scientific">Breznakibacter xylanolyticus</name>
    <dbReference type="NCBI Taxonomy" id="990"/>
    <lineage>
        <taxon>Bacteria</taxon>
        <taxon>Pseudomonadati</taxon>
        <taxon>Bacteroidota</taxon>
        <taxon>Bacteroidia</taxon>
        <taxon>Marinilabiliales</taxon>
        <taxon>Marinilabiliaceae</taxon>
        <taxon>Breznakibacter</taxon>
    </lineage>
</organism>
<dbReference type="InterPro" id="IPR005151">
    <property type="entry name" value="Tail-specific_protease"/>
</dbReference>
<comment type="caution">
    <text evidence="2">The sequence shown here is derived from an EMBL/GenBank/DDBJ whole genome shotgun (WGS) entry which is preliminary data.</text>
</comment>
<gene>
    <name evidence="2" type="ORF">LX69_01058</name>
</gene>
<evidence type="ECO:0000313" key="3">
    <source>
        <dbReference type="Proteomes" id="UP000249239"/>
    </source>
</evidence>
<dbReference type="InterPro" id="IPR029045">
    <property type="entry name" value="ClpP/crotonase-like_dom_sf"/>
</dbReference>
<proteinExistence type="predicted"/>
<dbReference type="OrthoDB" id="6397760at2"/>
<evidence type="ECO:0000313" key="2">
    <source>
        <dbReference type="EMBL" id="PZX18665.1"/>
    </source>
</evidence>
<dbReference type="SMART" id="SM00245">
    <property type="entry name" value="TSPc"/>
    <property type="match status" value="1"/>
</dbReference>
<dbReference type="GO" id="GO:0008236">
    <property type="term" value="F:serine-type peptidase activity"/>
    <property type="evidence" value="ECO:0007669"/>
    <property type="project" value="InterPro"/>
</dbReference>
<name>A0A2W7NE18_9BACT</name>
<dbReference type="GO" id="GO:0006508">
    <property type="term" value="P:proteolysis"/>
    <property type="evidence" value="ECO:0007669"/>
    <property type="project" value="InterPro"/>
</dbReference>